<reference evidence="1" key="1">
    <citation type="submission" date="2019-12" db="EMBL/GenBank/DDBJ databases">
        <title>Novel species isolated from a subtropical stream in China.</title>
        <authorList>
            <person name="Lu H."/>
        </authorList>
    </citation>
    <scope>NUCLEOTIDE SEQUENCE [LARGE SCALE GENOMIC DNA]</scope>
    <source>
        <strain evidence="1">FT81W</strain>
    </source>
</reference>
<proteinExistence type="predicted"/>
<gene>
    <name evidence="1" type="ORF">GTP90_00910</name>
</gene>
<sequence>MSRTLGKVANQLLGVRYFIHCSTTGYSFSPLFNSDGEAWRVYNDDDAKALARAVPATSKVVSVAAVTLAYGKKFSGADDVMRGPVLGLVTEDRLLSPISENDDGYSLLFVDDVLHISQTMPGGYDGEYDAPICTGGRKPSESARLVDLGEYLDRPLSLCPHCVAKVTANE</sequence>
<accession>A0A845GGA6</accession>
<protein>
    <submittedName>
        <fullName evidence="1">Uncharacterized protein</fullName>
    </submittedName>
</protein>
<dbReference type="EMBL" id="WWCX01000001">
    <property type="protein sequence ID" value="MYM92415.1"/>
    <property type="molecule type" value="Genomic_DNA"/>
</dbReference>
<comment type="caution">
    <text evidence="1">The sequence shown here is derived from an EMBL/GenBank/DDBJ whole genome shotgun (WGS) entry which is preliminary data.</text>
</comment>
<dbReference type="AlphaFoldDB" id="A0A845GGA6"/>
<evidence type="ECO:0000313" key="1">
    <source>
        <dbReference type="EMBL" id="MYM92415.1"/>
    </source>
</evidence>
<dbReference type="RefSeq" id="WP_161081687.1">
    <property type="nucleotide sequence ID" value="NZ_WWCX01000001.1"/>
</dbReference>
<name>A0A845GGA6_9BURK</name>
<evidence type="ECO:0000313" key="2">
    <source>
        <dbReference type="Proteomes" id="UP000447355"/>
    </source>
</evidence>
<dbReference type="Proteomes" id="UP000447355">
    <property type="component" value="Unassembled WGS sequence"/>
</dbReference>
<organism evidence="1 2">
    <name type="scientific">Duganella vulcania</name>
    <dbReference type="NCBI Taxonomy" id="2692166"/>
    <lineage>
        <taxon>Bacteria</taxon>
        <taxon>Pseudomonadati</taxon>
        <taxon>Pseudomonadota</taxon>
        <taxon>Betaproteobacteria</taxon>
        <taxon>Burkholderiales</taxon>
        <taxon>Oxalobacteraceae</taxon>
        <taxon>Telluria group</taxon>
        <taxon>Duganella</taxon>
    </lineage>
</organism>